<dbReference type="EMBL" id="AP027151">
    <property type="protein sequence ID" value="BDV42391.1"/>
    <property type="molecule type" value="Genomic_DNA"/>
</dbReference>
<protein>
    <submittedName>
        <fullName evidence="2">Uncharacterized protein</fullName>
    </submittedName>
</protein>
<evidence type="ECO:0000313" key="2">
    <source>
        <dbReference type="EMBL" id="BDV42391.1"/>
    </source>
</evidence>
<feature type="transmembrane region" description="Helical" evidence="1">
    <location>
        <begin position="305"/>
        <end position="325"/>
    </location>
</feature>
<dbReference type="RefSeq" id="WP_282002830.1">
    <property type="nucleotide sequence ID" value="NZ_AP027151.1"/>
</dbReference>
<feature type="transmembrane region" description="Helical" evidence="1">
    <location>
        <begin position="6"/>
        <end position="32"/>
    </location>
</feature>
<feature type="transmembrane region" description="Helical" evidence="1">
    <location>
        <begin position="52"/>
        <end position="74"/>
    </location>
</feature>
<organism evidence="2 3">
    <name type="scientific">Geotalea uraniireducens</name>
    <dbReference type="NCBI Taxonomy" id="351604"/>
    <lineage>
        <taxon>Bacteria</taxon>
        <taxon>Pseudomonadati</taxon>
        <taxon>Thermodesulfobacteriota</taxon>
        <taxon>Desulfuromonadia</taxon>
        <taxon>Geobacterales</taxon>
        <taxon>Geobacteraceae</taxon>
        <taxon>Geotalea</taxon>
    </lineage>
</organism>
<feature type="transmembrane region" description="Helical" evidence="1">
    <location>
        <begin position="137"/>
        <end position="157"/>
    </location>
</feature>
<evidence type="ECO:0000256" key="1">
    <source>
        <dbReference type="SAM" id="Phobius"/>
    </source>
</evidence>
<keyword evidence="1" id="KW-0472">Membrane</keyword>
<proteinExistence type="predicted"/>
<gene>
    <name evidence="2" type="ORF">GURASL_13140</name>
</gene>
<evidence type="ECO:0000313" key="3">
    <source>
        <dbReference type="Proteomes" id="UP001317705"/>
    </source>
</evidence>
<accession>A0ABN6VPY1</accession>
<name>A0ABN6VPY1_9BACT</name>
<feature type="transmembrane region" description="Helical" evidence="1">
    <location>
        <begin position="218"/>
        <end position="245"/>
    </location>
</feature>
<keyword evidence="1" id="KW-1133">Transmembrane helix</keyword>
<dbReference type="Proteomes" id="UP001317705">
    <property type="component" value="Chromosome"/>
</dbReference>
<feature type="transmembrane region" description="Helical" evidence="1">
    <location>
        <begin position="98"/>
        <end position="117"/>
    </location>
</feature>
<keyword evidence="3" id="KW-1185">Reference proteome</keyword>
<keyword evidence="1" id="KW-0812">Transmembrane</keyword>
<feature type="transmembrane region" description="Helical" evidence="1">
    <location>
        <begin position="265"/>
        <end position="285"/>
    </location>
</feature>
<feature type="transmembrane region" description="Helical" evidence="1">
    <location>
        <begin position="192"/>
        <end position="211"/>
    </location>
</feature>
<sequence>MMLQPAVLALLSASLLVSLMTVGAGWLGLQILRHWDPRSGSERQLLLERRTYLVSTLLRFCFLLQALSLFYFIYTADSLHSRFAGAMCAVGTLNVDPYGYPVLLVKIVTFLLAGVWLIINHTDNLAYDYPLIRPKYLLLLVIAPLVVVEAGLQLAYFAGLRTDVVASCCGNLFSAAASSLPGEMAALPGRPLMAALAVAVLLTVASGIVFYRCRRWGLVFSLASVATFPLAILALISVLCLYFYQLPTHHCPFCLLQREYGYIGYLLYLALGTGAVAGAGTGSLLPAARLPSLRAIVPRQQRRLVVVTIIAYLLFIALVLGRMALTDFHMDHW</sequence>
<reference evidence="2 3" key="1">
    <citation type="submission" date="2022-12" db="EMBL/GenBank/DDBJ databases">
        <title>Polyphasic characterization of Geotalea uranireducens NIT-SL11 newly isolated from a complex of sewage sludge and microbially reduced graphene oxide.</title>
        <authorList>
            <person name="Xie L."/>
            <person name="Yoshida N."/>
            <person name="Meng L."/>
        </authorList>
    </citation>
    <scope>NUCLEOTIDE SEQUENCE [LARGE SCALE GENOMIC DNA]</scope>
    <source>
        <strain evidence="2 3">NIT-SL11</strain>
    </source>
</reference>